<evidence type="ECO:0000313" key="1">
    <source>
        <dbReference type="EMBL" id="KAK6131096.1"/>
    </source>
</evidence>
<comment type="caution">
    <text evidence="1">The sequence shown here is derived from an EMBL/GenBank/DDBJ whole genome shotgun (WGS) entry which is preliminary data.</text>
</comment>
<dbReference type="Pfam" id="PF07800">
    <property type="entry name" value="DUF1644"/>
    <property type="match status" value="1"/>
</dbReference>
<proteinExistence type="predicted"/>
<protein>
    <submittedName>
        <fullName evidence="1">Uncharacterized protein</fullName>
    </submittedName>
</protein>
<keyword evidence="2" id="KW-1185">Reference proteome</keyword>
<dbReference type="PANTHER" id="PTHR31197:SF21">
    <property type="entry name" value="C2H2-TYPE DOMAIN-CONTAINING PROTEIN"/>
    <property type="match status" value="1"/>
</dbReference>
<dbReference type="PANTHER" id="PTHR31197">
    <property type="entry name" value="OS01G0612600 PROTEIN"/>
    <property type="match status" value="1"/>
</dbReference>
<name>A0ABR0VAG8_REHGL</name>
<sequence length="346" mass="39094">MAKSKKLQRKTDSQCHTSSLNKLSSRCKKVCGHAHHEKLQSKKNEWENAVCSVCMEFPHNAVLLLCSSYDNGCRPYMCATSHRYSNCLEQYRKTYTKVNSKSNQSTPSLQGSMDDKDFSEELGLLETPELLCPLCRGQVKGWTVVEPARRYLNTKKRTCVQENCSFVGTYNEIKKHVKLEHPQARPRDVDPKHAEKWKTLENERDISDVLSTIRSTMPGAIVVGDYVIEMNNRGISGDYNNENGYSGNAFFAFPSYGGRWSGPTFSPGSFAGDYDSLDEEYFRGLRVRDAVASRSVRRSVSRIARLHARLLFGRQLGSFRVVFDTLFVAAVSGRINSVDLPKTSEL</sequence>
<evidence type="ECO:0000313" key="2">
    <source>
        <dbReference type="Proteomes" id="UP001318860"/>
    </source>
</evidence>
<organism evidence="1 2">
    <name type="scientific">Rehmannia glutinosa</name>
    <name type="common">Chinese foxglove</name>
    <dbReference type="NCBI Taxonomy" id="99300"/>
    <lineage>
        <taxon>Eukaryota</taxon>
        <taxon>Viridiplantae</taxon>
        <taxon>Streptophyta</taxon>
        <taxon>Embryophyta</taxon>
        <taxon>Tracheophyta</taxon>
        <taxon>Spermatophyta</taxon>
        <taxon>Magnoliopsida</taxon>
        <taxon>eudicotyledons</taxon>
        <taxon>Gunneridae</taxon>
        <taxon>Pentapetalae</taxon>
        <taxon>asterids</taxon>
        <taxon>lamiids</taxon>
        <taxon>Lamiales</taxon>
        <taxon>Orobanchaceae</taxon>
        <taxon>Rehmannieae</taxon>
        <taxon>Rehmannia</taxon>
    </lineage>
</organism>
<gene>
    <name evidence="1" type="ORF">DH2020_035161</name>
</gene>
<dbReference type="Proteomes" id="UP001318860">
    <property type="component" value="Unassembled WGS sequence"/>
</dbReference>
<accession>A0ABR0VAG8</accession>
<reference evidence="1 2" key="1">
    <citation type="journal article" date="2021" name="Comput. Struct. Biotechnol. J.">
        <title>De novo genome assembly of the potent medicinal plant Rehmannia glutinosa using nanopore technology.</title>
        <authorList>
            <person name="Ma L."/>
            <person name="Dong C."/>
            <person name="Song C."/>
            <person name="Wang X."/>
            <person name="Zheng X."/>
            <person name="Niu Y."/>
            <person name="Chen S."/>
            <person name="Feng W."/>
        </authorList>
    </citation>
    <scope>NUCLEOTIDE SEQUENCE [LARGE SCALE GENOMIC DNA]</scope>
    <source>
        <strain evidence="1">DH-2019</strain>
    </source>
</reference>
<dbReference type="EMBL" id="JABTTQ020001467">
    <property type="protein sequence ID" value="KAK6131096.1"/>
    <property type="molecule type" value="Genomic_DNA"/>
</dbReference>
<dbReference type="InterPro" id="IPR012866">
    <property type="entry name" value="DUF1644"/>
</dbReference>